<dbReference type="CDD" id="cd00063">
    <property type="entry name" value="FN3"/>
    <property type="match status" value="1"/>
</dbReference>
<feature type="domain" description="Fibronectin type-III" evidence="2">
    <location>
        <begin position="291"/>
        <end position="378"/>
    </location>
</feature>
<gene>
    <name evidence="3" type="ORF">HG543_29425</name>
</gene>
<dbReference type="PROSITE" id="PS50853">
    <property type="entry name" value="FN3"/>
    <property type="match status" value="1"/>
</dbReference>
<dbReference type="EMBL" id="JABBJJ010000162">
    <property type="protein sequence ID" value="NMO18955.1"/>
    <property type="molecule type" value="Genomic_DNA"/>
</dbReference>
<dbReference type="Proteomes" id="UP000518300">
    <property type="component" value="Unassembled WGS sequence"/>
</dbReference>
<comment type="caution">
    <text evidence="3">The sequence shown here is derived from an EMBL/GenBank/DDBJ whole genome shotgun (WGS) entry which is preliminary data.</text>
</comment>
<dbReference type="InterPro" id="IPR036116">
    <property type="entry name" value="FN3_sf"/>
</dbReference>
<feature type="region of interest" description="Disordered" evidence="1">
    <location>
        <begin position="366"/>
        <end position="385"/>
    </location>
</feature>
<proteinExistence type="predicted"/>
<evidence type="ECO:0000259" key="2">
    <source>
        <dbReference type="PROSITE" id="PS50853"/>
    </source>
</evidence>
<organism evidence="3 4">
    <name type="scientific">Pyxidicoccus fallax</name>
    <dbReference type="NCBI Taxonomy" id="394095"/>
    <lineage>
        <taxon>Bacteria</taxon>
        <taxon>Pseudomonadati</taxon>
        <taxon>Myxococcota</taxon>
        <taxon>Myxococcia</taxon>
        <taxon>Myxococcales</taxon>
        <taxon>Cystobacterineae</taxon>
        <taxon>Myxococcaceae</taxon>
        <taxon>Pyxidicoccus</taxon>
    </lineage>
</organism>
<evidence type="ECO:0000313" key="3">
    <source>
        <dbReference type="EMBL" id="NMO18955.1"/>
    </source>
</evidence>
<feature type="region of interest" description="Disordered" evidence="1">
    <location>
        <begin position="1"/>
        <end position="49"/>
    </location>
</feature>
<reference evidence="3 4" key="1">
    <citation type="submission" date="2020-04" db="EMBL/GenBank/DDBJ databases">
        <title>Draft genome of Pyxidicoccus fallax type strain.</title>
        <authorList>
            <person name="Whitworth D.E."/>
        </authorList>
    </citation>
    <scope>NUCLEOTIDE SEQUENCE [LARGE SCALE GENOMIC DNA]</scope>
    <source>
        <strain evidence="3 4">DSM 14698</strain>
    </source>
</reference>
<dbReference type="InterPro" id="IPR003961">
    <property type="entry name" value="FN3_dom"/>
</dbReference>
<evidence type="ECO:0000313" key="4">
    <source>
        <dbReference type="Proteomes" id="UP000518300"/>
    </source>
</evidence>
<dbReference type="InterPro" id="IPR013783">
    <property type="entry name" value="Ig-like_fold"/>
</dbReference>
<name>A0A848LMA5_9BACT</name>
<feature type="compositionally biased region" description="Low complexity" evidence="1">
    <location>
        <begin position="366"/>
        <end position="378"/>
    </location>
</feature>
<dbReference type="Pfam" id="PF13313">
    <property type="entry name" value="DUF4082"/>
    <property type="match status" value="1"/>
</dbReference>
<dbReference type="AlphaFoldDB" id="A0A848LMA5"/>
<accession>A0A848LMA5</accession>
<sequence length="795" mass="85554">MHRRRTTPAETWRHPSRTPAACPPRRPGASGTVRPGPRAARPGLRAARPSFPGFPFKSLSLRLQVAPQSQMQLHYRSIDMIQFHHRGQRLFWLLALGLATGCTESAPSPDETSAVLAPLATEVSIFGATASPSILEDPDTVSVELGVKFRSSVPGIVSGIRFYKGSSANSGTHVGSLWSHSGQRLASATFTNETATGWQTVRFATPVSISANTTYVASYLAPRGRYSATSNAFANQGTTNGPLTALASGVDGANGVYLYGSGGFPTQSYQSTNYFVDVLFTSTVDTTTPSAPGALSAAASTAGAIQLTWAAATDNIGVTAYVLFRDGVEFTSVSGGVLTYKDIGLSPSTLYTYTVRARDAAGNLGPASNAASATTSSETPPPGLSLPRVAWEGGPSYYARFPAMAGTPWTSEDFFPIGYWGAYTDEEWRFSTDVAHGINTFLETYAGNENSAGWMRQYGIWNLAGTGLGGESVGTTFHDEADMWGGPGWNPWTGYVNEPGHDTCVPDQPRRCGYSVYNAQYAQLNNPNALIYANVGKGALMWQSDEERATFLSGADGPDPRAKWRLGVATGDIYFYTDGNIGAEAVNWFDIPAGEVRRAANYGEVLMAGLRAGASYGNNGNPRMPLGVVVELGGQATGSVINANQIEGAVWSTLIHEARLVAYFSHVFSESTANPFTPDVLNDTRAVYQATRDRVKKINAEVKSLARVLNTQSYVWQFNPNLSTMLKYRDNAAYVFAMQKRQFTSGTYTFTLPPELPASGTIEVIGENRTIPYSGGRFTDSFAAEYTHHKYRIQD</sequence>
<dbReference type="SMART" id="SM00060">
    <property type="entry name" value="FN3"/>
    <property type="match status" value="1"/>
</dbReference>
<dbReference type="Gene3D" id="2.60.40.10">
    <property type="entry name" value="Immunoglobulins"/>
    <property type="match status" value="1"/>
</dbReference>
<feature type="compositionally biased region" description="Low complexity" evidence="1">
    <location>
        <begin position="34"/>
        <end position="49"/>
    </location>
</feature>
<evidence type="ECO:0000256" key="1">
    <source>
        <dbReference type="SAM" id="MobiDB-lite"/>
    </source>
</evidence>
<keyword evidence="4" id="KW-1185">Reference proteome</keyword>
<protein>
    <submittedName>
        <fullName evidence="3">DUF4082 domain-containing protein</fullName>
    </submittedName>
</protein>
<dbReference type="InterPro" id="IPR025141">
    <property type="entry name" value="DUF4082"/>
</dbReference>
<dbReference type="SUPFAM" id="SSF49265">
    <property type="entry name" value="Fibronectin type III"/>
    <property type="match status" value="1"/>
</dbReference>